<comment type="caution">
    <text evidence="1">The sequence shown here is derived from an EMBL/GenBank/DDBJ whole genome shotgun (WGS) entry which is preliminary data.</text>
</comment>
<dbReference type="AlphaFoldDB" id="A0AAN6P3P3"/>
<dbReference type="GO" id="GO:0032259">
    <property type="term" value="P:methylation"/>
    <property type="evidence" value="ECO:0007669"/>
    <property type="project" value="UniProtKB-KW"/>
</dbReference>
<evidence type="ECO:0000313" key="2">
    <source>
        <dbReference type="Proteomes" id="UP001303115"/>
    </source>
</evidence>
<evidence type="ECO:0000313" key="1">
    <source>
        <dbReference type="EMBL" id="KAK4031174.1"/>
    </source>
</evidence>
<protein>
    <submittedName>
        <fullName evidence="1">Methyltransferase</fullName>
    </submittedName>
</protein>
<dbReference type="EMBL" id="MU855035">
    <property type="protein sequence ID" value="KAK4031174.1"/>
    <property type="molecule type" value="Genomic_DNA"/>
</dbReference>
<dbReference type="InterPro" id="IPR029063">
    <property type="entry name" value="SAM-dependent_MTases_sf"/>
</dbReference>
<dbReference type="SUPFAM" id="SSF53335">
    <property type="entry name" value="S-adenosyl-L-methionine-dependent methyltransferases"/>
    <property type="match status" value="1"/>
</dbReference>
<name>A0AAN6P3P3_9PEZI</name>
<reference evidence="2" key="1">
    <citation type="journal article" date="2023" name="Mol. Phylogenet. Evol.">
        <title>Genome-scale phylogeny and comparative genomics of the fungal order Sordariales.</title>
        <authorList>
            <person name="Hensen N."/>
            <person name="Bonometti L."/>
            <person name="Westerberg I."/>
            <person name="Brannstrom I.O."/>
            <person name="Guillou S."/>
            <person name="Cros-Aarteil S."/>
            <person name="Calhoun S."/>
            <person name="Haridas S."/>
            <person name="Kuo A."/>
            <person name="Mondo S."/>
            <person name="Pangilinan J."/>
            <person name="Riley R."/>
            <person name="LaButti K."/>
            <person name="Andreopoulos B."/>
            <person name="Lipzen A."/>
            <person name="Chen C."/>
            <person name="Yan M."/>
            <person name="Daum C."/>
            <person name="Ng V."/>
            <person name="Clum A."/>
            <person name="Steindorff A."/>
            <person name="Ohm R.A."/>
            <person name="Martin F."/>
            <person name="Silar P."/>
            <person name="Natvig D.O."/>
            <person name="Lalanne C."/>
            <person name="Gautier V."/>
            <person name="Ament-Velasquez S.L."/>
            <person name="Kruys A."/>
            <person name="Hutchinson M.I."/>
            <person name="Powell A.J."/>
            <person name="Barry K."/>
            <person name="Miller A.N."/>
            <person name="Grigoriev I.V."/>
            <person name="Debuchy R."/>
            <person name="Gladieux P."/>
            <person name="Hiltunen Thoren M."/>
            <person name="Johannesson H."/>
        </authorList>
    </citation>
    <scope>NUCLEOTIDE SEQUENCE [LARGE SCALE GENOMIC DNA]</scope>
    <source>
        <strain evidence="2">CBS 284.82</strain>
    </source>
</reference>
<keyword evidence="1" id="KW-0489">Methyltransferase</keyword>
<dbReference type="Gene3D" id="3.40.50.150">
    <property type="entry name" value="Vaccinia Virus protein VP39"/>
    <property type="match status" value="1"/>
</dbReference>
<dbReference type="GO" id="GO:0008168">
    <property type="term" value="F:methyltransferase activity"/>
    <property type="evidence" value="ECO:0007669"/>
    <property type="project" value="UniProtKB-KW"/>
</dbReference>
<dbReference type="PANTHER" id="PTHR45036:SF1">
    <property type="entry name" value="METHYLTRANSFERASE LIKE 7A"/>
    <property type="match status" value="1"/>
</dbReference>
<keyword evidence="2" id="KW-1185">Reference proteome</keyword>
<organism evidence="1 2">
    <name type="scientific">Parachaetomium inaequale</name>
    <dbReference type="NCBI Taxonomy" id="2588326"/>
    <lineage>
        <taxon>Eukaryota</taxon>
        <taxon>Fungi</taxon>
        <taxon>Dikarya</taxon>
        <taxon>Ascomycota</taxon>
        <taxon>Pezizomycotina</taxon>
        <taxon>Sordariomycetes</taxon>
        <taxon>Sordariomycetidae</taxon>
        <taxon>Sordariales</taxon>
        <taxon>Chaetomiaceae</taxon>
        <taxon>Parachaetomium</taxon>
    </lineage>
</organism>
<dbReference type="Pfam" id="PF13489">
    <property type="entry name" value="Methyltransf_23"/>
    <property type="match status" value="1"/>
</dbReference>
<dbReference type="InterPro" id="IPR052356">
    <property type="entry name" value="Thiol_S-MT"/>
</dbReference>
<keyword evidence="1" id="KW-0808">Transferase</keyword>
<dbReference type="PANTHER" id="PTHR45036">
    <property type="entry name" value="METHYLTRANSFERASE LIKE 7B"/>
    <property type="match status" value="1"/>
</dbReference>
<sequence>MAPLARLKTIFLSLVHPWLFMAYSLYYLPGTVLRLIRQGDFATLSSWPRLQSAWFSAFWAWAGPRVRQNAEPRVIPLLEGRVQGGRQVQSPAHPPVSGIVAEVGPGSGMWVDLFRRRDGGAGPAESVERVYGIEPNVGVHTELRKRIKDSGSEGVYEIVPVGIESLADSSKWAGKIEKESVDCIVSILCLCSIPEPEKNIKELYGYLKKGGRWYVYEHVKIDRFPGMRLYQALINLIWPLIIGGCRLDRRTGRMLVEAGPWENIDLEQPDVQWYHSLPHVYGILTK</sequence>
<proteinExistence type="predicted"/>
<accession>A0AAN6P3P3</accession>
<gene>
    <name evidence="1" type="ORF">C8A01DRAFT_21576</name>
</gene>
<dbReference type="Proteomes" id="UP001303115">
    <property type="component" value="Unassembled WGS sequence"/>
</dbReference>